<dbReference type="Gene3D" id="1.25.40.10">
    <property type="entry name" value="Tetratricopeptide repeat domain"/>
    <property type="match status" value="4"/>
</dbReference>
<evidence type="ECO:0000256" key="2">
    <source>
        <dbReference type="ARBA" id="ARBA00022803"/>
    </source>
</evidence>
<gene>
    <name evidence="6" type="primary">g10138</name>
    <name evidence="6" type="ORF">VP750_LOCUS9124</name>
</gene>
<dbReference type="SUPFAM" id="SSF48452">
    <property type="entry name" value="TPR-like"/>
    <property type="match status" value="4"/>
</dbReference>
<comment type="caution">
    <text evidence="6">The sequence shown here is derived from an EMBL/GenBank/DDBJ whole genome shotgun (WGS) entry which is preliminary data.</text>
</comment>
<sequence>MGSMSMDDSAPAVYIPVDSGEVISILHSELPEEVEDMIEILAAETAALHVWVQVAKAYLAQGKFKQGLKIMTEGSSNDVPEDIREKEPHARIQLFCEVANIKISQARAQTDKNKRGDLLLEANTIINKARLLDETDQMVHISDAYLSFAQNDVKKAKAILKEALKSPAALKANVAAMVALANILFQQKQFSEAHRYYCQALKMHPDGPPDVRLGLAQCLFRLGKFKTAELAFRRTLHFTPDCGPALLGMATISFYKSTDKGFREGMQYLCQAFDADPAQPAVLIMLARLCINRNDPERARALALAAQRVAGVPEARAHATVLLARAEHALLNFKEAFNAYQQALDIDATLPLPLFGMAQLMSNQAGGVDKALANLEKALDKAPFWPEALTTMGKLFPYAKARAGAGESAIAHFKEAAKADSSSSLVWEMLGEMLAPGDPAGALQAYRKAIELKRTAAHQEREARRKKLQRARRVRASRFAEAHALENGDAAPQHLEDAEEQEQADRLDPLPAQLLNNAAVLHMRGGEPHAALGLIEEAVQSASASDYKGMPTGSQITLGYNSARINEATGNFQAAATVYKGLLESFPEYSDCALRLACLAGRRGDYPEARDWIERAMKYKSGQRDAQSLQGWLYLEARDFAKADKAFEKLVGEVAKNDDYGWLGLASLTLTSIPSKRKKPEDTQKAKKYADRALETYRQVLQKNEGNIYAANGIGAAIAELGDYNTAQKVFMMVQEAAAASEGFLHMPDAQLNMGILCLALEKPKEAVQIFSSVLRKYFRNTSAEVSLLLARAFYDADQMPQARRALLRAVHLNPTDMQLRFNVALVLQQHSVRTLKELNDREDDEKAADAQRAVTELHNAWSLFKALRKKTEVEKTGLDAKTVLIHFEFCQNTLKDAQKFLEQAEKESRVKEAKREVSRIQMEAEARKQELVREAAAQKRAAEAARREEQARLALERNLELQRQWRESEALKQAAEQGDAGKVGKKRKKGKGKAGEEELFEERGPADRAAALREAGLETESDDEDYNPDADAANGDADKDEGPAADQQEDQDMEASDTANGVTDADNPVSSPSPGGRLKKRARVETGAEDGLQDMEDEPQVDLGLDDEDLAQEKGPDDASKSRMADLFGSSDDE</sequence>
<dbReference type="Proteomes" id="UP001497392">
    <property type="component" value="Unassembled WGS sequence"/>
</dbReference>
<dbReference type="SMART" id="SM00028">
    <property type="entry name" value="TPR"/>
    <property type="match status" value="9"/>
</dbReference>
<organism evidence="6 7">
    <name type="scientific">Coccomyxa viridis</name>
    <dbReference type="NCBI Taxonomy" id="1274662"/>
    <lineage>
        <taxon>Eukaryota</taxon>
        <taxon>Viridiplantae</taxon>
        <taxon>Chlorophyta</taxon>
        <taxon>core chlorophytes</taxon>
        <taxon>Trebouxiophyceae</taxon>
        <taxon>Trebouxiophyceae incertae sedis</taxon>
        <taxon>Coccomyxaceae</taxon>
        <taxon>Coccomyxa</taxon>
    </lineage>
</organism>
<feature type="compositionally biased region" description="Acidic residues" evidence="5">
    <location>
        <begin position="1018"/>
        <end position="1029"/>
    </location>
</feature>
<evidence type="ECO:0000256" key="4">
    <source>
        <dbReference type="SAM" id="Coils"/>
    </source>
</evidence>
<feature type="compositionally biased region" description="Basic and acidic residues" evidence="5">
    <location>
        <begin position="1112"/>
        <end position="1125"/>
    </location>
</feature>
<evidence type="ECO:0000313" key="7">
    <source>
        <dbReference type="Proteomes" id="UP001497392"/>
    </source>
</evidence>
<dbReference type="InterPro" id="IPR031101">
    <property type="entry name" value="Ctr9"/>
</dbReference>
<evidence type="ECO:0000313" key="6">
    <source>
        <dbReference type="EMBL" id="CAL5227218.1"/>
    </source>
</evidence>
<feature type="compositionally biased region" description="Basic residues" evidence="5">
    <location>
        <begin position="984"/>
        <end position="993"/>
    </location>
</feature>
<dbReference type="PANTHER" id="PTHR14027">
    <property type="entry name" value="RNA POLYMERASE-ASSOCIATED PROTEIN CTR9"/>
    <property type="match status" value="1"/>
</dbReference>
<evidence type="ECO:0000256" key="1">
    <source>
        <dbReference type="ARBA" id="ARBA00022737"/>
    </source>
</evidence>
<keyword evidence="2 3" id="KW-0802">TPR repeat</keyword>
<keyword evidence="7" id="KW-1185">Reference proteome</keyword>
<dbReference type="EMBL" id="CAXHTA020000017">
    <property type="protein sequence ID" value="CAL5227218.1"/>
    <property type="molecule type" value="Genomic_DNA"/>
</dbReference>
<evidence type="ECO:0000256" key="3">
    <source>
        <dbReference type="PROSITE-ProRule" id="PRU00339"/>
    </source>
</evidence>
<keyword evidence="4" id="KW-0175">Coiled coil</keyword>
<feature type="region of interest" description="Disordered" evidence="5">
    <location>
        <begin position="971"/>
        <end position="1135"/>
    </location>
</feature>
<accession>A0ABP1GBN1</accession>
<protein>
    <submittedName>
        <fullName evidence="6">G10138 protein</fullName>
    </submittedName>
</protein>
<keyword evidence="1" id="KW-0677">Repeat</keyword>
<feature type="compositionally biased region" description="Acidic residues" evidence="5">
    <location>
        <begin position="1088"/>
        <end position="1111"/>
    </location>
</feature>
<feature type="coiled-coil region" evidence="4">
    <location>
        <begin position="888"/>
        <end position="953"/>
    </location>
</feature>
<feature type="repeat" description="TPR" evidence="3">
    <location>
        <begin position="784"/>
        <end position="817"/>
    </location>
</feature>
<feature type="region of interest" description="Disordered" evidence="5">
    <location>
        <begin position="481"/>
        <end position="505"/>
    </location>
</feature>
<dbReference type="InterPro" id="IPR011990">
    <property type="entry name" value="TPR-like_helical_dom_sf"/>
</dbReference>
<reference evidence="6 7" key="1">
    <citation type="submission" date="2024-06" db="EMBL/GenBank/DDBJ databases">
        <authorList>
            <person name="Kraege A."/>
            <person name="Thomma B."/>
        </authorList>
    </citation>
    <scope>NUCLEOTIDE SEQUENCE [LARGE SCALE GENOMIC DNA]</scope>
</reference>
<proteinExistence type="predicted"/>
<dbReference type="PROSITE" id="PS50005">
    <property type="entry name" value="TPR"/>
    <property type="match status" value="2"/>
</dbReference>
<dbReference type="InterPro" id="IPR019734">
    <property type="entry name" value="TPR_rpt"/>
</dbReference>
<dbReference type="Pfam" id="PF14559">
    <property type="entry name" value="TPR_19"/>
    <property type="match status" value="2"/>
</dbReference>
<evidence type="ECO:0000256" key="5">
    <source>
        <dbReference type="SAM" id="MobiDB-lite"/>
    </source>
</evidence>
<feature type="compositionally biased region" description="Basic and acidic residues" evidence="5">
    <location>
        <begin position="994"/>
        <end position="1007"/>
    </location>
</feature>
<dbReference type="PANTHER" id="PTHR14027:SF2">
    <property type="entry name" value="RNA POLYMERASE-ASSOCIATED PROTEIN CTR9 HOMOLOG"/>
    <property type="match status" value="1"/>
</dbReference>
<name>A0ABP1GBN1_9CHLO</name>
<feature type="repeat" description="TPR" evidence="3">
    <location>
        <begin position="174"/>
        <end position="207"/>
    </location>
</feature>